<keyword evidence="3" id="KW-1185">Reference proteome</keyword>
<proteinExistence type="predicted"/>
<comment type="caution">
    <text evidence="2">The sequence shown here is derived from an EMBL/GenBank/DDBJ whole genome shotgun (WGS) entry which is preliminary data.</text>
</comment>
<gene>
    <name evidence="2" type="ORF">FDA94_03660</name>
</gene>
<dbReference type="EMBL" id="SZQA01000002">
    <property type="protein sequence ID" value="TKK90869.1"/>
    <property type="molecule type" value="Genomic_DNA"/>
</dbReference>
<evidence type="ECO:0000256" key="1">
    <source>
        <dbReference type="SAM" id="SignalP"/>
    </source>
</evidence>
<evidence type="ECO:0000313" key="2">
    <source>
        <dbReference type="EMBL" id="TKK90869.1"/>
    </source>
</evidence>
<dbReference type="OrthoDB" id="3543587at2"/>
<name>A0A4U3MPU0_9ACTN</name>
<dbReference type="RefSeq" id="WP_137245607.1">
    <property type="nucleotide sequence ID" value="NZ_SZQA01000002.1"/>
</dbReference>
<dbReference type="AlphaFoldDB" id="A0A4U3MPU0"/>
<protein>
    <submittedName>
        <fullName evidence="2">Uncharacterized protein</fullName>
    </submittedName>
</protein>
<sequence length="212" mass="22627">MSRRPVLVPVVALLSVSGLGVTAGTGGLDTEPDSPPKQYQAGATIDQKLFKTQFVKAVDIAEGDRHAVELVLKVTNEGDTTESVGGMATGPMVSRYGRIGSTILKTTPQLGKPDTYPDIGVWSHGVRSAQLHPGITHTVVIRYDMPAGATPPEKVTIDVGGFVKEPISRRDPVEYWQVEPEKDLPTGAGDEMAPIKPKVIAQVTLPIRPEEA</sequence>
<reference evidence="2 3" key="1">
    <citation type="submission" date="2019-04" db="EMBL/GenBank/DDBJ databases">
        <title>Herbidospora sp. NEAU-GS14.nov., a novel actinomycete isolated from soil.</title>
        <authorList>
            <person name="Han L."/>
        </authorList>
    </citation>
    <scope>NUCLEOTIDE SEQUENCE [LARGE SCALE GENOMIC DNA]</scope>
    <source>
        <strain evidence="2 3">NEAU-GS14</strain>
    </source>
</reference>
<feature type="signal peptide" evidence="1">
    <location>
        <begin position="1"/>
        <end position="23"/>
    </location>
</feature>
<accession>A0A4U3MPU0</accession>
<feature type="chain" id="PRO_5020545378" evidence="1">
    <location>
        <begin position="24"/>
        <end position="212"/>
    </location>
</feature>
<dbReference type="Proteomes" id="UP000308705">
    <property type="component" value="Unassembled WGS sequence"/>
</dbReference>
<keyword evidence="1" id="KW-0732">Signal</keyword>
<evidence type="ECO:0000313" key="3">
    <source>
        <dbReference type="Proteomes" id="UP000308705"/>
    </source>
</evidence>
<organism evidence="2 3">
    <name type="scientific">Herbidospora galbida</name>
    <dbReference type="NCBI Taxonomy" id="2575442"/>
    <lineage>
        <taxon>Bacteria</taxon>
        <taxon>Bacillati</taxon>
        <taxon>Actinomycetota</taxon>
        <taxon>Actinomycetes</taxon>
        <taxon>Streptosporangiales</taxon>
        <taxon>Streptosporangiaceae</taxon>
        <taxon>Herbidospora</taxon>
    </lineage>
</organism>